<dbReference type="InterPro" id="IPR002867">
    <property type="entry name" value="IBR_dom"/>
</dbReference>
<dbReference type="EC" id="2.3.2.31" evidence="2"/>
<comment type="catalytic activity">
    <reaction evidence="1">
        <text>[E2 ubiquitin-conjugating enzyme]-S-ubiquitinyl-L-cysteine + [acceptor protein]-L-lysine = [E2 ubiquitin-conjugating enzyme]-L-cysteine + [acceptor protein]-N(6)-ubiquitinyl-L-lysine.</text>
        <dbReference type="EC" id="2.3.2.31"/>
    </reaction>
</comment>
<evidence type="ECO:0000256" key="1">
    <source>
        <dbReference type="ARBA" id="ARBA00001798"/>
    </source>
</evidence>
<evidence type="ECO:0000259" key="10">
    <source>
        <dbReference type="PROSITE" id="PS51873"/>
    </source>
</evidence>
<evidence type="ECO:0000256" key="2">
    <source>
        <dbReference type="ARBA" id="ARBA00012251"/>
    </source>
</evidence>
<dbReference type="CDD" id="cd20350">
    <property type="entry name" value="Rcat_RBR_RNF217"/>
    <property type="match status" value="1"/>
</dbReference>
<evidence type="ECO:0000256" key="3">
    <source>
        <dbReference type="ARBA" id="ARBA00022679"/>
    </source>
</evidence>
<dbReference type="PROSITE" id="PS51873">
    <property type="entry name" value="TRIAD"/>
    <property type="match status" value="1"/>
</dbReference>
<reference evidence="12" key="1">
    <citation type="submission" date="2025-08" db="UniProtKB">
        <authorList>
            <consortium name="RefSeq"/>
        </authorList>
    </citation>
    <scope>IDENTIFICATION</scope>
    <source>
        <tissue evidence="12">Testes</tissue>
    </source>
</reference>
<protein>
    <recommendedName>
        <fullName evidence="2">RBR-type E3 ubiquitin transferase</fullName>
        <ecNumber evidence="2">2.3.2.31</ecNumber>
    </recommendedName>
</protein>
<keyword evidence="4" id="KW-0479">Metal-binding</keyword>
<keyword evidence="9" id="KW-0472">Membrane</keyword>
<sequence length="251" mass="28988">MEANKEPHMKTCPRCSHLFAHDKDVFAKAKLNPNEAKVTCTECYLVWCFPCHAPWHEGISCRDYRKGDKLLKMWSKERSYGQNNAQRCPKCRVYIQRSSGCDHMTCSRCKTEFCYRCGQQFRSLKFIGDHYSRLSVFGCKYRFKPDNPVQRRMIRGAVLGGKILAAPVVASLAVGAGGLLLAVGTVALPVYGSYKLHKKIQRHKKEQKVRKWRKKLAIDFELQYRVVVRPPMRLVPREPTTMPSQELDILY</sequence>
<gene>
    <name evidence="12" type="primary">LOC100368295</name>
</gene>
<dbReference type="GeneID" id="100368295"/>
<feature type="domain" description="RING-type" evidence="10">
    <location>
        <begin position="1"/>
        <end position="143"/>
    </location>
</feature>
<dbReference type="Pfam" id="PF22191">
    <property type="entry name" value="IBR_1"/>
    <property type="match status" value="1"/>
</dbReference>
<dbReference type="InterPro" id="IPR047551">
    <property type="entry name" value="BRcat_RBR_RNF217"/>
</dbReference>
<evidence type="ECO:0000256" key="6">
    <source>
        <dbReference type="ARBA" id="ARBA00022771"/>
    </source>
</evidence>
<dbReference type="SMART" id="SM00647">
    <property type="entry name" value="IBR"/>
    <property type="match status" value="2"/>
</dbReference>
<keyword evidence="5" id="KW-0677">Repeat</keyword>
<keyword evidence="9" id="KW-0812">Transmembrane</keyword>
<keyword evidence="7" id="KW-0833">Ubl conjugation pathway</keyword>
<evidence type="ECO:0000256" key="8">
    <source>
        <dbReference type="ARBA" id="ARBA00022833"/>
    </source>
</evidence>
<dbReference type="SUPFAM" id="SSF57850">
    <property type="entry name" value="RING/U-box"/>
    <property type="match status" value="2"/>
</dbReference>
<keyword evidence="3" id="KW-0808">Transferase</keyword>
<dbReference type="CDD" id="cd20342">
    <property type="entry name" value="BRcat_RBR_RNF217"/>
    <property type="match status" value="1"/>
</dbReference>
<feature type="transmembrane region" description="Helical" evidence="9">
    <location>
        <begin position="176"/>
        <end position="194"/>
    </location>
</feature>
<dbReference type="RefSeq" id="XP_006821047.1">
    <property type="nucleotide sequence ID" value="XM_006820984.1"/>
</dbReference>
<evidence type="ECO:0000256" key="9">
    <source>
        <dbReference type="SAM" id="Phobius"/>
    </source>
</evidence>
<keyword evidence="11" id="KW-1185">Reference proteome</keyword>
<keyword evidence="9" id="KW-1133">Transmembrane helix</keyword>
<keyword evidence="6" id="KW-0863">Zinc-finger</keyword>
<evidence type="ECO:0000313" key="11">
    <source>
        <dbReference type="Proteomes" id="UP000694865"/>
    </source>
</evidence>
<dbReference type="Pfam" id="PF01485">
    <property type="entry name" value="IBR"/>
    <property type="match status" value="1"/>
</dbReference>
<name>A0ABM0MM06_SACKO</name>
<dbReference type="InterPro" id="IPR031127">
    <property type="entry name" value="E3_UB_ligase_RBR"/>
</dbReference>
<dbReference type="Proteomes" id="UP000694865">
    <property type="component" value="Unplaced"/>
</dbReference>
<proteinExistence type="predicted"/>
<evidence type="ECO:0000256" key="4">
    <source>
        <dbReference type="ARBA" id="ARBA00022723"/>
    </source>
</evidence>
<dbReference type="InterPro" id="IPR047552">
    <property type="entry name" value="Rcat_RBR_RNF217"/>
</dbReference>
<organism evidence="11 12">
    <name type="scientific">Saccoglossus kowalevskii</name>
    <name type="common">Acorn worm</name>
    <dbReference type="NCBI Taxonomy" id="10224"/>
    <lineage>
        <taxon>Eukaryota</taxon>
        <taxon>Metazoa</taxon>
        <taxon>Hemichordata</taxon>
        <taxon>Enteropneusta</taxon>
        <taxon>Harrimaniidae</taxon>
        <taxon>Saccoglossus</taxon>
    </lineage>
</organism>
<evidence type="ECO:0000256" key="5">
    <source>
        <dbReference type="ARBA" id="ARBA00022737"/>
    </source>
</evidence>
<accession>A0ABM0MM06</accession>
<evidence type="ECO:0000256" key="7">
    <source>
        <dbReference type="ARBA" id="ARBA00022786"/>
    </source>
</evidence>
<dbReference type="PANTHER" id="PTHR11685">
    <property type="entry name" value="RBR FAMILY RING FINGER AND IBR DOMAIN-CONTAINING"/>
    <property type="match status" value="1"/>
</dbReference>
<evidence type="ECO:0000313" key="12">
    <source>
        <dbReference type="RefSeq" id="XP_006821047.1"/>
    </source>
</evidence>
<keyword evidence="8" id="KW-0862">Zinc</keyword>
<dbReference type="Gene3D" id="1.20.120.1750">
    <property type="match status" value="1"/>
</dbReference>
<dbReference type="InterPro" id="IPR044066">
    <property type="entry name" value="TRIAD_supradom"/>
</dbReference>